<evidence type="ECO:0000313" key="5">
    <source>
        <dbReference type="Proteomes" id="UP001597120"/>
    </source>
</evidence>
<dbReference type="GO" id="GO:0004673">
    <property type="term" value="F:protein histidine kinase activity"/>
    <property type="evidence" value="ECO:0007669"/>
    <property type="project" value="UniProtKB-EC"/>
</dbReference>
<dbReference type="RefSeq" id="WP_379290347.1">
    <property type="nucleotide sequence ID" value="NZ_JBHTIU010000079.1"/>
</dbReference>
<dbReference type="Pfam" id="PF06580">
    <property type="entry name" value="His_kinase"/>
    <property type="match status" value="1"/>
</dbReference>
<dbReference type="Pfam" id="PF02518">
    <property type="entry name" value="HATPase_c"/>
    <property type="match status" value="1"/>
</dbReference>
<dbReference type="InterPro" id="IPR010559">
    <property type="entry name" value="Sig_transdc_His_kin_internal"/>
</dbReference>
<feature type="domain" description="Histidine kinase/HSP90-like ATPase" evidence="2">
    <location>
        <begin position="158"/>
        <end position="266"/>
    </location>
</feature>
<reference evidence="5" key="1">
    <citation type="journal article" date="2019" name="Int. J. Syst. Evol. Microbiol.">
        <title>The Global Catalogue of Microorganisms (GCM) 10K type strain sequencing project: providing services to taxonomists for standard genome sequencing and annotation.</title>
        <authorList>
            <consortium name="The Broad Institute Genomics Platform"/>
            <consortium name="The Broad Institute Genome Sequencing Center for Infectious Disease"/>
            <person name="Wu L."/>
            <person name="Ma J."/>
        </authorList>
    </citation>
    <scope>NUCLEOTIDE SEQUENCE [LARGE SCALE GENOMIC DNA]</scope>
    <source>
        <strain evidence="5">CCUG 57263</strain>
    </source>
</reference>
<keyword evidence="4" id="KW-0418">Kinase</keyword>
<comment type="caution">
    <text evidence="4">The sequence shown here is derived from an EMBL/GenBank/DDBJ whole genome shotgun (WGS) entry which is preliminary data.</text>
</comment>
<proteinExistence type="predicted"/>
<dbReference type="PANTHER" id="PTHR34220:SF7">
    <property type="entry name" value="SENSOR HISTIDINE KINASE YPDA"/>
    <property type="match status" value="1"/>
</dbReference>
<dbReference type="InterPro" id="IPR036890">
    <property type="entry name" value="HATPase_C_sf"/>
</dbReference>
<name>A0ABW3DGY5_9BACL</name>
<dbReference type="PANTHER" id="PTHR34220">
    <property type="entry name" value="SENSOR HISTIDINE KINASE YPDA"/>
    <property type="match status" value="1"/>
</dbReference>
<dbReference type="SUPFAM" id="SSF55874">
    <property type="entry name" value="ATPase domain of HSP90 chaperone/DNA topoisomerase II/histidine kinase"/>
    <property type="match status" value="1"/>
</dbReference>
<feature type="transmembrane region" description="Helical" evidence="1">
    <location>
        <begin position="21"/>
        <end position="41"/>
    </location>
</feature>
<keyword evidence="1" id="KW-0472">Membrane</keyword>
<dbReference type="InterPro" id="IPR050640">
    <property type="entry name" value="Bact_2-comp_sensor_kinase"/>
</dbReference>
<dbReference type="EC" id="2.7.13.3" evidence="4"/>
<keyword evidence="4" id="KW-0808">Transferase</keyword>
<accession>A0ABW3DGY5</accession>
<dbReference type="Proteomes" id="UP001597120">
    <property type="component" value="Unassembled WGS sequence"/>
</dbReference>
<protein>
    <submittedName>
        <fullName evidence="4">Sensor histidine kinase</fullName>
        <ecNumber evidence="4">2.7.13.3</ecNumber>
    </submittedName>
</protein>
<dbReference type="EMBL" id="JBHTIU010000079">
    <property type="protein sequence ID" value="MFD0871355.1"/>
    <property type="molecule type" value="Genomic_DNA"/>
</dbReference>
<sequence length="268" mass="31122">MPAKNIINRWKSSLKWKLISIFLVIVMFNLVVIGFFVNRYVAMAIEKDSIQLSRLILKQANLNLERYLGEIEQFMFTLEIINSMASQIHATDIEQMTVDLANLFRYTANYKDTKATIRDEVEHLQRYLHIIQTRYGDKFTYDLSVEETCWKAVCPKVILQPLAENAVKHGFETSGGALHLSVAIRKIEEQWIEVCFADNGMGFSEDKIRELNDKLYRQNSHYSDFQRIGLLNIHYRLTTQYTSHKAGLRIRNSDSGGAEVRFCLPMNL</sequence>
<keyword evidence="1" id="KW-0812">Transmembrane</keyword>
<evidence type="ECO:0000313" key="4">
    <source>
        <dbReference type="EMBL" id="MFD0871355.1"/>
    </source>
</evidence>
<feature type="domain" description="Signal transduction histidine kinase internal region" evidence="3">
    <location>
        <begin position="77"/>
        <end position="139"/>
    </location>
</feature>
<organism evidence="4 5">
    <name type="scientific">Paenibacillus residui</name>
    <dbReference type="NCBI Taxonomy" id="629724"/>
    <lineage>
        <taxon>Bacteria</taxon>
        <taxon>Bacillati</taxon>
        <taxon>Bacillota</taxon>
        <taxon>Bacilli</taxon>
        <taxon>Bacillales</taxon>
        <taxon>Paenibacillaceae</taxon>
        <taxon>Paenibacillus</taxon>
    </lineage>
</organism>
<evidence type="ECO:0000259" key="3">
    <source>
        <dbReference type="Pfam" id="PF06580"/>
    </source>
</evidence>
<dbReference type="InterPro" id="IPR003594">
    <property type="entry name" value="HATPase_dom"/>
</dbReference>
<keyword evidence="1" id="KW-1133">Transmembrane helix</keyword>
<evidence type="ECO:0000259" key="2">
    <source>
        <dbReference type="Pfam" id="PF02518"/>
    </source>
</evidence>
<evidence type="ECO:0000256" key="1">
    <source>
        <dbReference type="SAM" id="Phobius"/>
    </source>
</evidence>
<gene>
    <name evidence="4" type="ORF">ACFQ03_19645</name>
</gene>
<keyword evidence="5" id="KW-1185">Reference proteome</keyword>
<dbReference type="Gene3D" id="3.30.565.10">
    <property type="entry name" value="Histidine kinase-like ATPase, C-terminal domain"/>
    <property type="match status" value="1"/>
</dbReference>